<evidence type="ECO:0000313" key="3">
    <source>
        <dbReference type="Proteomes" id="UP000002774"/>
    </source>
</evidence>
<gene>
    <name evidence="2" type="ORF">Mucpa_7111</name>
</gene>
<sequence length="82" mass="9360">MKQIEKVKQQLRELAEPVNSFTSELVQLKVVDWLLNHLEHWNKKNHDSDLPSSDAKVTTSGTSLNEDQPSDKAEDVMQTLES</sequence>
<feature type="region of interest" description="Disordered" evidence="1">
    <location>
        <begin position="42"/>
        <end position="82"/>
    </location>
</feature>
<dbReference type="Proteomes" id="UP000002774">
    <property type="component" value="Chromosome"/>
</dbReference>
<protein>
    <submittedName>
        <fullName evidence="2">Uncharacterized protein</fullName>
    </submittedName>
</protein>
<name>H1Y9X1_9SPHI</name>
<feature type="compositionally biased region" description="Polar residues" evidence="1">
    <location>
        <begin position="55"/>
        <end position="67"/>
    </location>
</feature>
<dbReference type="STRING" id="714943.Mucpa_7111"/>
<dbReference type="EMBL" id="CM001403">
    <property type="protein sequence ID" value="EHQ31154.1"/>
    <property type="molecule type" value="Genomic_DNA"/>
</dbReference>
<reference evidence="2" key="1">
    <citation type="submission" date="2011-09" db="EMBL/GenBank/DDBJ databases">
        <title>The permanent draft genome of Mucilaginibacter paludis DSM 18603.</title>
        <authorList>
            <consortium name="US DOE Joint Genome Institute (JGI-PGF)"/>
            <person name="Lucas S."/>
            <person name="Han J."/>
            <person name="Lapidus A."/>
            <person name="Bruce D."/>
            <person name="Goodwin L."/>
            <person name="Pitluck S."/>
            <person name="Peters L."/>
            <person name="Kyrpides N."/>
            <person name="Mavromatis K."/>
            <person name="Ivanova N."/>
            <person name="Mikhailova N."/>
            <person name="Held B."/>
            <person name="Detter J.C."/>
            <person name="Tapia R."/>
            <person name="Han C."/>
            <person name="Land M."/>
            <person name="Hauser L."/>
            <person name="Markowitz V."/>
            <person name="Cheng J.-F."/>
            <person name="Hugenholtz P."/>
            <person name="Woyke T."/>
            <person name="Wu D."/>
            <person name="Tindall B."/>
            <person name="Brambilla E."/>
            <person name="Klenk H.-P."/>
            <person name="Eisen J.A."/>
        </authorList>
    </citation>
    <scope>NUCLEOTIDE SEQUENCE [LARGE SCALE GENOMIC DNA]</scope>
    <source>
        <strain evidence="2">DSM 18603</strain>
    </source>
</reference>
<dbReference type="RefSeq" id="WP_008513399.1">
    <property type="nucleotide sequence ID" value="NZ_CM001403.1"/>
</dbReference>
<proteinExistence type="predicted"/>
<keyword evidence="3" id="KW-1185">Reference proteome</keyword>
<dbReference type="AlphaFoldDB" id="H1Y9X1"/>
<evidence type="ECO:0000313" key="2">
    <source>
        <dbReference type="EMBL" id="EHQ31154.1"/>
    </source>
</evidence>
<organism evidence="2 3">
    <name type="scientific">Mucilaginibacter paludis DSM 18603</name>
    <dbReference type="NCBI Taxonomy" id="714943"/>
    <lineage>
        <taxon>Bacteria</taxon>
        <taxon>Pseudomonadati</taxon>
        <taxon>Bacteroidota</taxon>
        <taxon>Sphingobacteriia</taxon>
        <taxon>Sphingobacteriales</taxon>
        <taxon>Sphingobacteriaceae</taxon>
        <taxon>Mucilaginibacter</taxon>
    </lineage>
</organism>
<accession>H1Y9X1</accession>
<dbReference type="HOGENOM" id="CLU_2554558_0_0_10"/>
<evidence type="ECO:0000256" key="1">
    <source>
        <dbReference type="SAM" id="MobiDB-lite"/>
    </source>
</evidence>